<organism evidence="2 3">
    <name type="scientific">Amphibalanus amphitrite</name>
    <name type="common">Striped barnacle</name>
    <name type="synonym">Balanus amphitrite</name>
    <dbReference type="NCBI Taxonomy" id="1232801"/>
    <lineage>
        <taxon>Eukaryota</taxon>
        <taxon>Metazoa</taxon>
        <taxon>Ecdysozoa</taxon>
        <taxon>Arthropoda</taxon>
        <taxon>Crustacea</taxon>
        <taxon>Multicrustacea</taxon>
        <taxon>Cirripedia</taxon>
        <taxon>Thoracica</taxon>
        <taxon>Thoracicalcarea</taxon>
        <taxon>Balanomorpha</taxon>
        <taxon>Balanoidea</taxon>
        <taxon>Balanidae</taxon>
        <taxon>Amphibalaninae</taxon>
        <taxon>Amphibalanus</taxon>
    </lineage>
</organism>
<dbReference type="EMBL" id="VIIS01000869">
    <property type="protein sequence ID" value="KAF0304135.1"/>
    <property type="molecule type" value="Genomic_DNA"/>
</dbReference>
<evidence type="ECO:0000256" key="1">
    <source>
        <dbReference type="SAM" id="MobiDB-lite"/>
    </source>
</evidence>
<protein>
    <submittedName>
        <fullName evidence="2">Uncharacterized protein</fullName>
    </submittedName>
</protein>
<dbReference type="OrthoDB" id="6328661at2759"/>
<dbReference type="Proteomes" id="UP000440578">
    <property type="component" value="Unassembled WGS sequence"/>
</dbReference>
<comment type="caution">
    <text evidence="2">The sequence shown here is derived from an EMBL/GenBank/DDBJ whole genome shotgun (WGS) entry which is preliminary data.</text>
</comment>
<evidence type="ECO:0000313" key="3">
    <source>
        <dbReference type="Proteomes" id="UP000440578"/>
    </source>
</evidence>
<accession>A0A6A4WBY7</accession>
<gene>
    <name evidence="2" type="ORF">FJT64_002796</name>
</gene>
<keyword evidence="3" id="KW-1185">Reference proteome</keyword>
<dbReference type="AlphaFoldDB" id="A0A6A4WBY7"/>
<name>A0A6A4WBY7_AMPAM</name>
<evidence type="ECO:0000313" key="2">
    <source>
        <dbReference type="EMBL" id="KAF0304135.1"/>
    </source>
</evidence>
<feature type="region of interest" description="Disordered" evidence="1">
    <location>
        <begin position="81"/>
        <end position="104"/>
    </location>
</feature>
<reference evidence="2 3" key="1">
    <citation type="submission" date="2019-07" db="EMBL/GenBank/DDBJ databases">
        <title>Draft genome assembly of a fouling barnacle, Amphibalanus amphitrite (Darwin, 1854): The first reference genome for Thecostraca.</title>
        <authorList>
            <person name="Kim W."/>
        </authorList>
    </citation>
    <scope>NUCLEOTIDE SEQUENCE [LARGE SCALE GENOMIC DNA]</scope>
    <source>
        <strain evidence="2">SNU_AA5</strain>
        <tissue evidence="2">Soma without cirri and trophi</tissue>
    </source>
</reference>
<sequence length="235" mass="25871">MSMMAANRVRRGRKRADSLITVEAHGEGLLCFAADGSWFQGQLEAVDERDFDLVGRRVADEPIRIPTCASEDVEQAILLESGECGSDDSGRPESPPLTEAERSPELQRAHLLRRGSSASSPGSKCSPTAFESAMRALAAVAPGTPVTYDVNIRDREEGSEHRVRFVPGFSAGSSCHLDSKELQFTAEKRYRGQKADMVIQKRLGRALIGQGCVVFTGQMRVEYQFDYMSTPKWVL</sequence>
<proteinExistence type="predicted"/>